<evidence type="ECO:0000313" key="1">
    <source>
        <dbReference type="EMBL" id="MFC3107430.1"/>
    </source>
</evidence>
<reference evidence="2" key="1">
    <citation type="journal article" date="2019" name="Int. J. Syst. Evol. Microbiol.">
        <title>The Global Catalogue of Microorganisms (GCM) 10K type strain sequencing project: providing services to taxonomists for standard genome sequencing and annotation.</title>
        <authorList>
            <consortium name="The Broad Institute Genomics Platform"/>
            <consortium name="The Broad Institute Genome Sequencing Center for Infectious Disease"/>
            <person name="Wu L."/>
            <person name="Ma J."/>
        </authorList>
    </citation>
    <scope>NUCLEOTIDE SEQUENCE [LARGE SCALE GENOMIC DNA]</scope>
    <source>
        <strain evidence="2">KCTC 42986</strain>
    </source>
</reference>
<protein>
    <submittedName>
        <fullName evidence="1">Uncharacterized protein</fullName>
    </submittedName>
</protein>
<dbReference type="RefSeq" id="WP_390323016.1">
    <property type="nucleotide sequence ID" value="NZ_JBHRTP010000013.1"/>
</dbReference>
<name>A0ABV7F1K1_9BURK</name>
<dbReference type="Proteomes" id="UP001595530">
    <property type="component" value="Unassembled WGS sequence"/>
</dbReference>
<dbReference type="EMBL" id="JBHRTP010000013">
    <property type="protein sequence ID" value="MFC3107430.1"/>
    <property type="molecule type" value="Genomic_DNA"/>
</dbReference>
<gene>
    <name evidence="1" type="ORF">ACFOFO_05570</name>
</gene>
<proteinExistence type="predicted"/>
<sequence length="57" mass="6738">MTTQLLKRAVRLFPRTDYLDHSAVRHARRQWLRSVTYLRCAGDGSKWVLDQPVARLK</sequence>
<keyword evidence="2" id="KW-1185">Reference proteome</keyword>
<organism evidence="1 2">
    <name type="scientific">Undibacterium arcticum</name>
    <dbReference type="NCBI Taxonomy" id="1762892"/>
    <lineage>
        <taxon>Bacteria</taxon>
        <taxon>Pseudomonadati</taxon>
        <taxon>Pseudomonadota</taxon>
        <taxon>Betaproteobacteria</taxon>
        <taxon>Burkholderiales</taxon>
        <taxon>Oxalobacteraceae</taxon>
        <taxon>Undibacterium</taxon>
    </lineage>
</organism>
<comment type="caution">
    <text evidence="1">The sequence shown here is derived from an EMBL/GenBank/DDBJ whole genome shotgun (WGS) entry which is preliminary data.</text>
</comment>
<accession>A0ABV7F1K1</accession>
<evidence type="ECO:0000313" key="2">
    <source>
        <dbReference type="Proteomes" id="UP001595530"/>
    </source>
</evidence>